<accession>L0RV12</accession>
<evidence type="ECO:0000313" key="2">
    <source>
        <dbReference type="EMBL" id="CCP24493.1"/>
    </source>
</evidence>
<dbReference type="Proteomes" id="UP000010466">
    <property type="component" value="Chromosome"/>
</dbReference>
<keyword evidence="1" id="KW-0472">Membrane</keyword>
<name>L0RV12_MYCC1</name>
<dbReference type="PATRIC" id="fig|1246955.3.peg.684"/>
<keyword evidence="3" id="KW-1185">Reference proteome</keyword>
<feature type="transmembrane region" description="Helical" evidence="1">
    <location>
        <begin position="92"/>
        <end position="119"/>
    </location>
</feature>
<proteinExistence type="predicted"/>
<dbReference type="KEGG" id="mcy:MCYN_0761"/>
<protein>
    <submittedName>
        <fullName evidence="2">Uncharacterized protein</fullName>
    </submittedName>
</protein>
<feature type="transmembrane region" description="Helical" evidence="1">
    <location>
        <begin position="24"/>
        <end position="46"/>
    </location>
</feature>
<gene>
    <name evidence="2" type="primary">MCYN0761</name>
    <name evidence="2" type="ordered locus">MCYN_0761</name>
</gene>
<organism evidence="2 3">
    <name type="scientific">Mycoplasmopsis cynos (strain C142)</name>
    <name type="common">Mycoplasma cynos</name>
    <dbReference type="NCBI Taxonomy" id="1246955"/>
    <lineage>
        <taxon>Bacteria</taxon>
        <taxon>Bacillati</taxon>
        <taxon>Mycoplasmatota</taxon>
        <taxon>Mycoplasmoidales</taxon>
        <taxon>Metamycoplasmataceae</taxon>
        <taxon>Mycoplasmopsis</taxon>
    </lineage>
</organism>
<evidence type="ECO:0000313" key="3">
    <source>
        <dbReference type="Proteomes" id="UP000010466"/>
    </source>
</evidence>
<evidence type="ECO:0000256" key="1">
    <source>
        <dbReference type="SAM" id="Phobius"/>
    </source>
</evidence>
<dbReference type="HOGENOM" id="CLU_1904380_0_0_14"/>
<dbReference type="EMBL" id="HF559394">
    <property type="protein sequence ID" value="CCP24493.1"/>
    <property type="molecule type" value="Genomic_DNA"/>
</dbReference>
<sequence>MISTISAEKNDHIAIFKINKKIDVIIFVLCPGGLLVIEIIIIPIAAGINNNLFVNVDISITLFNKCKNPNIATKKPKIPIVKIPNTEPQNKLIFLVFSFWKLNLKLFIINYYTFFWIFIKLFKFINLKKTLIN</sequence>
<keyword evidence="1" id="KW-0812">Transmembrane</keyword>
<dbReference type="AlphaFoldDB" id="L0RV12"/>
<reference evidence="3" key="1">
    <citation type="journal article" date="2013" name="Genome Announc.">
        <title>Complete genome sequence of Mycoplasma cynos strain C142.</title>
        <authorList>
            <person name="Walker C.A."/>
            <person name="Mannering S.A."/>
            <person name="Shields S."/>
            <person name="Blake D.P."/>
            <person name="Brownlie J."/>
        </authorList>
    </citation>
    <scope>NUCLEOTIDE SEQUENCE [LARGE SCALE GENOMIC DNA]</scope>
    <source>
        <strain evidence="3">C142</strain>
    </source>
</reference>
<keyword evidence="1" id="KW-1133">Transmembrane helix</keyword>